<dbReference type="RefSeq" id="WP_077457480.1">
    <property type="nucleotide sequence ID" value="NZ_CP050267.1"/>
</dbReference>
<keyword evidence="1" id="KW-0732">Signal</keyword>
<protein>
    <recommendedName>
        <fullName evidence="4">Outer membrane protein beta-barrel domain-containing protein</fullName>
    </recommendedName>
</protein>
<proteinExistence type="predicted"/>
<evidence type="ECO:0000256" key="1">
    <source>
        <dbReference type="SAM" id="SignalP"/>
    </source>
</evidence>
<dbReference type="Proteomes" id="UP000501408">
    <property type="component" value="Chromosome 2"/>
</dbReference>
<reference evidence="2 3" key="1">
    <citation type="submission" date="2020-03" db="EMBL/GenBank/DDBJ databases">
        <title>Genome mining reveals the biosynthetic pathways of PHA and ectoines of the halophilic strain Salinivibrio costicola M318 isolated from fermented shrimp paste.</title>
        <authorList>
            <person name="Doan T.V."/>
            <person name="Tran L.T."/>
            <person name="Trieu T.A."/>
            <person name="Nguyen Q.V."/>
            <person name="Quach T.N."/>
            <person name="Phi T.Q."/>
            <person name="Kumar S."/>
        </authorList>
    </citation>
    <scope>NUCLEOTIDE SEQUENCE [LARGE SCALE GENOMIC DNA]</scope>
    <source>
        <strain evidence="2 3">M318</strain>
    </source>
</reference>
<organism evidence="2 3">
    <name type="scientific">Salinivibrio costicola</name>
    <name type="common">Vibrio costicola</name>
    <dbReference type="NCBI Taxonomy" id="51367"/>
    <lineage>
        <taxon>Bacteria</taxon>
        <taxon>Pseudomonadati</taxon>
        <taxon>Pseudomonadota</taxon>
        <taxon>Gammaproteobacteria</taxon>
        <taxon>Vibrionales</taxon>
        <taxon>Vibrionaceae</taxon>
        <taxon>Salinivibrio</taxon>
    </lineage>
</organism>
<sequence length="179" mass="19561">MTKRLIASAALACGLLLPNAHATNFNYNHIQINVLANPSGLGGLARFAFMEGAHFVAKGDTQFEGDWYTSAGAGFHAPVNEFVDLYGEIEAAWLRRPEDDKHDTGDIATVIGGGARAWIAPPFEATMYVGSIIFDKDDSESIVEFGGRFHSTETLSLGATWRANGLEENRLIFSVRYLY</sequence>
<name>A0ABX6K9A0_SALCS</name>
<evidence type="ECO:0000313" key="2">
    <source>
        <dbReference type="EMBL" id="QIR07569.1"/>
    </source>
</evidence>
<evidence type="ECO:0000313" key="3">
    <source>
        <dbReference type="Proteomes" id="UP000501408"/>
    </source>
</evidence>
<dbReference type="EMBL" id="CP050267">
    <property type="protein sequence ID" value="QIR07569.1"/>
    <property type="molecule type" value="Genomic_DNA"/>
</dbReference>
<keyword evidence="3" id="KW-1185">Reference proteome</keyword>
<evidence type="ECO:0008006" key="4">
    <source>
        <dbReference type="Google" id="ProtNLM"/>
    </source>
</evidence>
<feature type="chain" id="PRO_5046837530" description="Outer membrane protein beta-barrel domain-containing protein" evidence="1">
    <location>
        <begin position="23"/>
        <end position="179"/>
    </location>
</feature>
<gene>
    <name evidence="2" type="ORF">HBA18_14215</name>
</gene>
<accession>A0ABX6K9A0</accession>
<feature type="signal peptide" evidence="1">
    <location>
        <begin position="1"/>
        <end position="22"/>
    </location>
</feature>